<dbReference type="GO" id="GO:0045596">
    <property type="term" value="P:negative regulation of cell differentiation"/>
    <property type="evidence" value="ECO:0007669"/>
    <property type="project" value="InterPro"/>
</dbReference>
<dbReference type="InterPro" id="IPR008717">
    <property type="entry name" value="Noggin"/>
</dbReference>
<feature type="disulfide bond" evidence="8">
    <location>
        <begin position="230"/>
        <end position="239"/>
    </location>
</feature>
<feature type="disulfide bond" evidence="8">
    <location>
        <begin position="201"/>
        <end position="252"/>
    </location>
</feature>
<comment type="subcellular location">
    <subcellularLocation>
        <location evidence="1 7">Secreted</location>
    </subcellularLocation>
</comment>
<dbReference type="Pfam" id="PF05806">
    <property type="entry name" value="Noggin"/>
    <property type="match status" value="1"/>
</dbReference>
<dbReference type="EMBL" id="MT646800">
    <property type="protein sequence ID" value="QOK36753.1"/>
    <property type="molecule type" value="mRNA"/>
</dbReference>
<evidence type="ECO:0000256" key="9">
    <source>
        <dbReference type="SAM" id="MobiDB-lite"/>
    </source>
</evidence>
<dbReference type="SUPFAM" id="SSF57501">
    <property type="entry name" value="Cystine-knot cytokines"/>
    <property type="match status" value="1"/>
</dbReference>
<keyword evidence="6 7" id="KW-0891">Chondrogenesis</keyword>
<feature type="signal peptide" evidence="10">
    <location>
        <begin position="1"/>
        <end position="33"/>
    </location>
</feature>
<comment type="subunit">
    <text evidence="7">Homodimer.</text>
</comment>
<evidence type="ECO:0000256" key="1">
    <source>
        <dbReference type="ARBA" id="ARBA00004613"/>
    </source>
</evidence>
<keyword evidence="8" id="KW-1015">Disulfide bond</keyword>
<evidence type="ECO:0000256" key="8">
    <source>
        <dbReference type="PIRSR" id="PIRSR008129-1"/>
    </source>
</evidence>
<evidence type="ECO:0000256" key="4">
    <source>
        <dbReference type="ARBA" id="ARBA00022525"/>
    </source>
</evidence>
<reference evidence="11" key="1">
    <citation type="journal article" date="2020" name="Commun. Biol.">
        <title>Discovery of four Noggin genes in lampreys suggests two rounds of ancient genome duplication.</title>
        <authorList>
            <person name="Ermakova G.V."/>
            <person name="Kucheryavyy A.V."/>
            <person name="Zaraisky A.G."/>
            <person name="Bayramov A.V."/>
        </authorList>
    </citation>
    <scope>NUCLEOTIDE SEQUENCE</scope>
</reference>
<dbReference type="Gene3D" id="1.10.287.520">
    <property type="entry name" value="Helix hairpin bin"/>
    <property type="match status" value="1"/>
</dbReference>
<dbReference type="PANTHER" id="PTHR10494">
    <property type="entry name" value="BONE MORPHOGENETIC PROTEIN INHIBITOR, NOGGIN"/>
    <property type="match status" value="1"/>
</dbReference>
<feature type="disulfide bond" evidence="8">
    <location>
        <begin position="178"/>
        <end position="215"/>
    </location>
</feature>
<evidence type="ECO:0000256" key="3">
    <source>
        <dbReference type="ARBA" id="ARBA00022473"/>
    </source>
</evidence>
<dbReference type="GO" id="GO:0051216">
    <property type="term" value="P:cartilage development"/>
    <property type="evidence" value="ECO:0007669"/>
    <property type="project" value="UniProtKB-UniRule"/>
</dbReference>
<evidence type="ECO:0000256" key="5">
    <source>
        <dbReference type="ARBA" id="ARBA00022729"/>
    </source>
</evidence>
<proteinExistence type="evidence at transcript level"/>
<organism evidence="11">
    <name type="scientific">Lampetra fluviatilis</name>
    <name type="common">European river lamprey</name>
    <name type="synonym">Petromyzon fluviatilis</name>
    <dbReference type="NCBI Taxonomy" id="7748"/>
    <lineage>
        <taxon>Eukaryota</taxon>
        <taxon>Metazoa</taxon>
        <taxon>Chordata</taxon>
        <taxon>Craniata</taxon>
        <taxon>Vertebrata</taxon>
        <taxon>Cyclostomata</taxon>
        <taxon>Hyperoartia</taxon>
        <taxon>Petromyzontiformes</taxon>
        <taxon>Petromyzontidae</taxon>
        <taxon>Lampetra</taxon>
    </lineage>
</organism>
<dbReference type="GO" id="GO:0030514">
    <property type="term" value="P:negative regulation of BMP signaling pathway"/>
    <property type="evidence" value="ECO:0007669"/>
    <property type="project" value="InterPro"/>
</dbReference>
<dbReference type="PIRSF" id="PIRSF008129">
    <property type="entry name" value="Noggin"/>
    <property type="match status" value="1"/>
</dbReference>
<evidence type="ECO:0000256" key="2">
    <source>
        <dbReference type="ARBA" id="ARBA00007480"/>
    </source>
</evidence>
<dbReference type="PANTHER" id="PTHR10494:SF16">
    <property type="entry name" value="NOGGIN-2-LIKE"/>
    <property type="match status" value="1"/>
</dbReference>
<comment type="similarity">
    <text evidence="2 7">Belongs to the noggin family.</text>
</comment>
<evidence type="ECO:0000256" key="10">
    <source>
        <dbReference type="SAM" id="SignalP"/>
    </source>
</evidence>
<protein>
    <recommendedName>
        <fullName evidence="7">Noggin</fullName>
    </recommendedName>
</protein>
<evidence type="ECO:0000256" key="7">
    <source>
        <dbReference type="PIRNR" id="PIRNR008129"/>
    </source>
</evidence>
<dbReference type="Gene3D" id="2.10.90.10">
    <property type="entry name" value="Cystine-knot cytokines"/>
    <property type="match status" value="1"/>
</dbReference>
<sequence length="256" mass="28545">MPGSLRTEPAPLLLLLLPMLLPLLLLRIEGSAAQHFLHLRPVPSEELPLTDLIEYPDPELDPKTKDLDERVLRRLLGSHFDPTFMSVAAPGEVRARGLAKNSSESGEPHARTPQHGRGAAAAAAAASAAWRDRVMPSEIRDMDFARAAWPDPRGSRAGALGRKARRKMQLFLWAYTQCPVAYAWKDLGARFWPRYVREGSCQSGRSCSIPAGMSCKAQRSTSKAILRWYCRGWGAHRNCTWLKIQYPIIAECRCSC</sequence>
<keyword evidence="4 7" id="KW-0964">Secreted</keyword>
<keyword evidence="3 7" id="KW-0217">Developmental protein</keyword>
<feature type="region of interest" description="Disordered" evidence="9">
    <location>
        <begin position="96"/>
        <end position="122"/>
    </location>
</feature>
<accession>A0A7L9K6I5</accession>
<dbReference type="GO" id="GO:0005615">
    <property type="term" value="C:extracellular space"/>
    <property type="evidence" value="ECO:0007669"/>
    <property type="project" value="TreeGrafter"/>
</dbReference>
<dbReference type="GO" id="GO:0009953">
    <property type="term" value="P:dorsal/ventral pattern formation"/>
    <property type="evidence" value="ECO:0007669"/>
    <property type="project" value="TreeGrafter"/>
</dbReference>
<keyword evidence="5 10" id="KW-0732">Signal</keyword>
<dbReference type="GO" id="GO:0001649">
    <property type="term" value="P:osteoblast differentiation"/>
    <property type="evidence" value="ECO:0007669"/>
    <property type="project" value="TreeGrafter"/>
</dbReference>
<feature type="chain" id="PRO_5029578978" description="Noggin" evidence="10">
    <location>
        <begin position="34"/>
        <end position="256"/>
    </location>
</feature>
<dbReference type="InterPro" id="IPR029034">
    <property type="entry name" value="Cystine-knot_cytokine"/>
</dbReference>
<name>A0A7L9K6I5_LAMFL</name>
<evidence type="ECO:0000313" key="11">
    <source>
        <dbReference type="EMBL" id="QOK36753.1"/>
    </source>
</evidence>
<dbReference type="AlphaFoldDB" id="A0A7L9K6I5"/>
<keyword evidence="7" id="KW-0221">Differentiation</keyword>
<feature type="disulfide bond" evidence="8">
    <location>
        <begin position="207"/>
        <end position="254"/>
    </location>
</feature>
<evidence type="ECO:0000256" key="6">
    <source>
        <dbReference type="ARBA" id="ARBA00023188"/>
    </source>
</evidence>